<proteinExistence type="predicted"/>
<accession>A0A7S4C120</accession>
<evidence type="ECO:0000256" key="1">
    <source>
        <dbReference type="ARBA" id="ARBA00022884"/>
    </source>
</evidence>
<gene>
    <name evidence="4" type="ORF">PCAR00345_LOCUS36386</name>
</gene>
<feature type="signal peptide" evidence="2">
    <location>
        <begin position="1"/>
        <end position="21"/>
    </location>
</feature>
<dbReference type="AlphaFoldDB" id="A0A7S4C120"/>
<reference evidence="4" key="1">
    <citation type="submission" date="2021-01" db="EMBL/GenBank/DDBJ databases">
        <authorList>
            <person name="Corre E."/>
            <person name="Pelletier E."/>
            <person name="Niang G."/>
            <person name="Scheremetjew M."/>
            <person name="Finn R."/>
            <person name="Kale V."/>
            <person name="Holt S."/>
            <person name="Cochrane G."/>
            <person name="Meng A."/>
            <person name="Brown T."/>
            <person name="Cohen L."/>
        </authorList>
    </citation>
    <scope>NUCLEOTIDE SEQUENCE</scope>
    <source>
        <strain evidence="4">CCMP645</strain>
    </source>
</reference>
<evidence type="ECO:0000256" key="2">
    <source>
        <dbReference type="SAM" id="SignalP"/>
    </source>
</evidence>
<dbReference type="InterPro" id="IPR006027">
    <property type="entry name" value="NusB_RsmB_TIM44"/>
</dbReference>
<dbReference type="SUPFAM" id="SSF48013">
    <property type="entry name" value="NusB-like"/>
    <property type="match status" value="1"/>
</dbReference>
<dbReference type="InterPro" id="IPR035926">
    <property type="entry name" value="NusB-like_sf"/>
</dbReference>
<keyword evidence="2" id="KW-0732">Signal</keyword>
<dbReference type="Gene3D" id="3.30.70.1170">
    <property type="entry name" value="Sun protein, domain 3"/>
    <property type="match status" value="1"/>
</dbReference>
<name>A0A7S4C120_CHRCT</name>
<organism evidence="4">
    <name type="scientific">Chrysotila carterae</name>
    <name type="common">Marine alga</name>
    <name type="synonym">Syracosphaera carterae</name>
    <dbReference type="NCBI Taxonomy" id="13221"/>
    <lineage>
        <taxon>Eukaryota</taxon>
        <taxon>Haptista</taxon>
        <taxon>Haptophyta</taxon>
        <taxon>Prymnesiophyceae</taxon>
        <taxon>Isochrysidales</taxon>
        <taxon>Isochrysidaceae</taxon>
        <taxon>Chrysotila</taxon>
    </lineage>
</organism>
<evidence type="ECO:0000259" key="3">
    <source>
        <dbReference type="Pfam" id="PF01029"/>
    </source>
</evidence>
<evidence type="ECO:0000313" key="4">
    <source>
        <dbReference type="EMBL" id="CAE0783682.1"/>
    </source>
</evidence>
<feature type="chain" id="PRO_5030859614" description="NusB/RsmB/TIM44 domain-containing protein" evidence="2">
    <location>
        <begin position="22"/>
        <end position="298"/>
    </location>
</feature>
<dbReference type="GO" id="GO:0003723">
    <property type="term" value="F:RNA binding"/>
    <property type="evidence" value="ECO:0007669"/>
    <property type="project" value="UniProtKB-KW"/>
</dbReference>
<dbReference type="EMBL" id="HBIZ01057728">
    <property type="protein sequence ID" value="CAE0783682.1"/>
    <property type="molecule type" value="Transcribed_RNA"/>
</dbReference>
<feature type="domain" description="NusB/RsmB/TIM44" evidence="3">
    <location>
        <begin position="71"/>
        <end position="188"/>
    </location>
</feature>
<keyword evidence="1" id="KW-0694">RNA-binding</keyword>
<protein>
    <recommendedName>
        <fullName evidence="3">NusB/RsmB/TIM44 domain-containing protein</fullName>
    </recommendedName>
</protein>
<dbReference type="GO" id="GO:0006355">
    <property type="term" value="P:regulation of DNA-templated transcription"/>
    <property type="evidence" value="ECO:0007669"/>
    <property type="project" value="InterPro"/>
</dbReference>
<sequence length="298" mass="32288">MPSLALTPLLLVVLLFGGAKSLLLPGGVKPMLLIAQASSFHKSVHRISQLPNRHTAVAAVAHDASTEFAGSRALAHAVLLKVHKNGAFANLALNALLAKSGTSFSGGSFATELVYGVLRNRASLDHFLGQLTNLNRTDVSTLTALRIGAYELLHLETADYAAVNEAVSLVPSGPRRRFANAVLRSLSRRRASLIDPPSLWLRYSLPEWLLRQLRASLLRTDAELGAWAASQQETPKIGLRVNTLRARPEDVKEAFSARGLVLEGTPIHGCGKNRELACTYLEDALLVMRRTVFCDCSQ</sequence>
<dbReference type="Gene3D" id="1.10.940.10">
    <property type="entry name" value="NusB-like"/>
    <property type="match status" value="1"/>
</dbReference>
<dbReference type="Pfam" id="PF01029">
    <property type="entry name" value="NusB"/>
    <property type="match status" value="1"/>
</dbReference>